<accession>A0A0H2RPR6</accession>
<feature type="compositionally biased region" description="Acidic residues" evidence="1">
    <location>
        <begin position="399"/>
        <end position="409"/>
    </location>
</feature>
<feature type="compositionally biased region" description="Polar residues" evidence="1">
    <location>
        <begin position="442"/>
        <end position="463"/>
    </location>
</feature>
<feature type="compositionally biased region" description="Polar residues" evidence="1">
    <location>
        <begin position="515"/>
        <end position="534"/>
    </location>
</feature>
<evidence type="ECO:0000256" key="1">
    <source>
        <dbReference type="SAM" id="MobiDB-lite"/>
    </source>
</evidence>
<proteinExistence type="predicted"/>
<sequence>MDVENLSEEDLLKLEEENTQWLAKSNERDTRAQNVRVCQRFGLQGTGVGARDETRRFLTRVFVAVLNKNGFQSARGSYKNSCPKELPMNPVEWFSSRGIFLRGWPGGLKREARKGWPGYAEVALGKLFVEGRIRFLKKVDRRTIRDCGLSEKEIRQVLKDTRKHEKRLLYQVREEKLRGLENTDDQLCPIPSESVSMTRMNTELMSNCTNPDAFLKTIKFCAGYGFTNSDTQSGNTGYNEVKAFASKSIIALLADSGIKNSAGANYRITPSRFLQNPQGWLAERGYEAVGWPRNGPVGDIYSWHGHALFAFVFMLLRGTIYFQSTGSVISPVQLEKHREHVKQVVMKSVTSTFSREVRTKKKQSLSASAAKQRFGAQGHELSSESTSGASNADSSSESSDQDDSDEDADTNSGQDASTDYQPHFVTSAVHQRQLVSYEGDINSANRLSSPPIVSSRTETPQSHRQVESPRKSLASSKLSRRNGTYRTHDIKAPLVSKRGDQPTTSPRKRGREKGASTSQTSRSDARWHSNNAQPASKALILGRKGVVPLEPSLRRVSLNNKAFPNGANQRGGFRKHRYMPYTNTPFNALSSYAKARAYKTIREERSSNSLFPLPTGYTWPWKNDHI</sequence>
<dbReference type="InParanoid" id="A0A0H2RPR6"/>
<feature type="region of interest" description="Disordered" evidence="1">
    <location>
        <begin position="357"/>
        <end position="419"/>
    </location>
</feature>
<evidence type="ECO:0000313" key="3">
    <source>
        <dbReference type="Proteomes" id="UP000053477"/>
    </source>
</evidence>
<evidence type="ECO:0000313" key="2">
    <source>
        <dbReference type="EMBL" id="KLO13602.1"/>
    </source>
</evidence>
<reference evidence="2 3" key="1">
    <citation type="submission" date="2015-04" db="EMBL/GenBank/DDBJ databases">
        <title>Complete genome sequence of Schizopora paradoxa KUC8140, a cosmopolitan wood degrader in East Asia.</title>
        <authorList>
            <consortium name="DOE Joint Genome Institute"/>
            <person name="Min B."/>
            <person name="Park H."/>
            <person name="Jang Y."/>
            <person name="Kim J.-J."/>
            <person name="Kim K.H."/>
            <person name="Pangilinan J."/>
            <person name="Lipzen A."/>
            <person name="Riley R."/>
            <person name="Grigoriev I.V."/>
            <person name="Spatafora J.W."/>
            <person name="Choi I.-G."/>
        </authorList>
    </citation>
    <scope>NUCLEOTIDE SEQUENCE [LARGE SCALE GENOMIC DNA]</scope>
    <source>
        <strain evidence="2 3">KUC8140</strain>
    </source>
</reference>
<keyword evidence="3" id="KW-1185">Reference proteome</keyword>
<dbReference type="EMBL" id="KQ085957">
    <property type="protein sequence ID" value="KLO13602.1"/>
    <property type="molecule type" value="Genomic_DNA"/>
</dbReference>
<gene>
    <name evidence="2" type="ORF">SCHPADRAFT_928442</name>
</gene>
<feature type="region of interest" description="Disordered" evidence="1">
    <location>
        <begin position="440"/>
        <end position="536"/>
    </location>
</feature>
<dbReference type="Proteomes" id="UP000053477">
    <property type="component" value="Unassembled WGS sequence"/>
</dbReference>
<name>A0A0H2RPR6_9AGAM</name>
<feature type="compositionally biased region" description="Low complexity" evidence="1">
    <location>
        <begin position="383"/>
        <end position="398"/>
    </location>
</feature>
<dbReference type="AlphaFoldDB" id="A0A0H2RPR6"/>
<organism evidence="2 3">
    <name type="scientific">Schizopora paradoxa</name>
    <dbReference type="NCBI Taxonomy" id="27342"/>
    <lineage>
        <taxon>Eukaryota</taxon>
        <taxon>Fungi</taxon>
        <taxon>Dikarya</taxon>
        <taxon>Basidiomycota</taxon>
        <taxon>Agaricomycotina</taxon>
        <taxon>Agaricomycetes</taxon>
        <taxon>Hymenochaetales</taxon>
        <taxon>Schizoporaceae</taxon>
        <taxon>Schizopora</taxon>
    </lineage>
</organism>
<protein>
    <submittedName>
        <fullName evidence="2">Uncharacterized protein</fullName>
    </submittedName>
</protein>